<dbReference type="InterPro" id="IPR008807">
    <property type="entry name" value="ROS_MUCR"/>
</dbReference>
<feature type="region of interest" description="Disordered" evidence="2">
    <location>
        <begin position="132"/>
        <end position="168"/>
    </location>
</feature>
<comment type="caution">
    <text evidence="3">The sequence shown here is derived from an EMBL/GenBank/DDBJ whole genome shotgun (WGS) entry which is preliminary data.</text>
</comment>
<sequence>MKEVAGPDNLVELTADIVSAYVANNHLNRESLADLIGSTHDALVALGKQGLASVPTPQKPVVSIKKSVTPDFIICLEDGKQFKSLKRHLRAVYGMTPEDYRAKWNLPPDYPMVAPNYSAFRSSRAKEMRLGAERRAKFALPPRPMKATTEEEATPAPRKRGGPRKKPA</sequence>
<gene>
    <name evidence="3" type="ORF">ACFONL_12745</name>
</gene>
<evidence type="ECO:0000256" key="1">
    <source>
        <dbReference type="ARBA" id="ARBA00007031"/>
    </source>
</evidence>
<comment type="similarity">
    <text evidence="1">Belongs to the ros/MucR family.</text>
</comment>
<dbReference type="RefSeq" id="WP_191320414.1">
    <property type="nucleotide sequence ID" value="NZ_BNCG01000017.1"/>
</dbReference>
<dbReference type="Gene3D" id="1.10.10.1550">
    <property type="entry name" value="ROS/MUCR transcriptional regulator protein"/>
    <property type="match status" value="1"/>
</dbReference>
<evidence type="ECO:0000313" key="4">
    <source>
        <dbReference type="Proteomes" id="UP001595704"/>
    </source>
</evidence>
<proteinExistence type="inferred from homology"/>
<protein>
    <submittedName>
        <fullName evidence="3">MucR family transcriptional regulator</fullName>
    </submittedName>
</protein>
<evidence type="ECO:0000256" key="2">
    <source>
        <dbReference type="SAM" id="MobiDB-lite"/>
    </source>
</evidence>
<keyword evidence="4" id="KW-1185">Reference proteome</keyword>
<accession>A0ABV7UIJ0</accession>
<name>A0ABV7UIJ0_9HYPH</name>
<dbReference type="EMBL" id="JBHRYC010000061">
    <property type="protein sequence ID" value="MFC3638229.1"/>
    <property type="molecule type" value="Genomic_DNA"/>
</dbReference>
<dbReference type="InterPro" id="IPR041920">
    <property type="entry name" value="ROS/MUCR_sf"/>
</dbReference>
<organism evidence="3 4">
    <name type="scientific">Camelimonas fluminis</name>
    <dbReference type="NCBI Taxonomy" id="1576911"/>
    <lineage>
        <taxon>Bacteria</taxon>
        <taxon>Pseudomonadati</taxon>
        <taxon>Pseudomonadota</taxon>
        <taxon>Alphaproteobacteria</taxon>
        <taxon>Hyphomicrobiales</taxon>
        <taxon>Chelatococcaceae</taxon>
        <taxon>Camelimonas</taxon>
    </lineage>
</organism>
<reference evidence="4" key="1">
    <citation type="journal article" date="2019" name="Int. J. Syst. Evol. Microbiol.">
        <title>The Global Catalogue of Microorganisms (GCM) 10K type strain sequencing project: providing services to taxonomists for standard genome sequencing and annotation.</title>
        <authorList>
            <consortium name="The Broad Institute Genomics Platform"/>
            <consortium name="The Broad Institute Genome Sequencing Center for Infectious Disease"/>
            <person name="Wu L."/>
            <person name="Ma J."/>
        </authorList>
    </citation>
    <scope>NUCLEOTIDE SEQUENCE [LARGE SCALE GENOMIC DNA]</scope>
    <source>
        <strain evidence="4">KCTC 42282</strain>
    </source>
</reference>
<dbReference type="Proteomes" id="UP001595704">
    <property type="component" value="Unassembled WGS sequence"/>
</dbReference>
<evidence type="ECO:0000313" key="3">
    <source>
        <dbReference type="EMBL" id="MFC3638229.1"/>
    </source>
</evidence>
<dbReference type="Pfam" id="PF05443">
    <property type="entry name" value="ROS_MUCR"/>
    <property type="match status" value="1"/>
</dbReference>
<feature type="compositionally biased region" description="Basic residues" evidence="2">
    <location>
        <begin position="157"/>
        <end position="168"/>
    </location>
</feature>